<dbReference type="PANTHER" id="PTHR24373:SF392">
    <property type="entry name" value="NEPHROCAN"/>
    <property type="match status" value="1"/>
</dbReference>
<dbReference type="OrthoDB" id="7787639at2759"/>
<feature type="chain" id="PRO_5039914577" description="Farnesoic acid O-methyl transferase domain-containing protein" evidence="4">
    <location>
        <begin position="20"/>
        <end position="622"/>
    </location>
</feature>
<keyword evidence="2 4" id="KW-0732">Signal</keyword>
<dbReference type="AlphaFoldDB" id="A0A9J6BFR6"/>
<feature type="signal peptide" evidence="4">
    <location>
        <begin position="1"/>
        <end position="19"/>
    </location>
</feature>
<evidence type="ECO:0000259" key="5">
    <source>
        <dbReference type="Pfam" id="PF12248"/>
    </source>
</evidence>
<evidence type="ECO:0000256" key="1">
    <source>
        <dbReference type="ARBA" id="ARBA00022614"/>
    </source>
</evidence>
<name>A0A9J6BFR6_POLVA</name>
<keyword evidence="3" id="KW-0677">Repeat</keyword>
<dbReference type="InterPro" id="IPR050328">
    <property type="entry name" value="Dev_Immune_Receptor"/>
</dbReference>
<sequence length="622" mass="70502">MKYFAALISLFYILNSVSGQEFTCDYRNGTINSVPAYYCLLTANNPNGAENITSIGGQHLEGFTDADVFGVFSRDGISTNVPTVFCTQFTNLVELDLSGLRITNVAANSFNACTNLLWLRLYFNNISSLPANVFSNTQSLEYLDLDTNQLTTLPENIFANLGRLDMLELRNNPFQNIPASVFNGLSLLQTLYLQNTRLTEINNAWFQSLPNLSTLTVYGNNITSISETAFNGLSQLRVLEISRNPLGQNIHVNAFAPLTNLQILYMSNINLSVINPQLFAPLSNLITLYFFWNNIVEIPSGTFDNMTNLFSLDIGGNLLDETSIAADAFRNLQNLVIFFLDDNYIQNLNPQWFANLTNVEDLFLDFNFIEDLPNGIFAPIRELWQIGLWFNDLKTIRRNAFGNLNGLYAIDLDQNVINAVDENFFNASSNLYIIYFFQNLCASISIYGFSLNRENSMSWFRRCTENFLFIVDAETDGNENYEFHPGRSPGIQMRVQSNDEVHVALTPFNFPWTPMIEIIIGAANNTRSIIRRNQETDVVTVPTPGIIRAGQWNGFRITWANHAILVWREGEEWPFMGFTMTDFFPVNFYGLRAPLSRASWSVQPVDGIVPTIEENLELNFIN</sequence>
<dbReference type="InterPro" id="IPR001611">
    <property type="entry name" value="Leu-rich_rpt"/>
</dbReference>
<dbReference type="EMBL" id="JADBJN010000004">
    <property type="protein sequence ID" value="KAG5668554.1"/>
    <property type="molecule type" value="Genomic_DNA"/>
</dbReference>
<evidence type="ECO:0000256" key="3">
    <source>
        <dbReference type="ARBA" id="ARBA00022737"/>
    </source>
</evidence>
<dbReference type="FunFam" id="3.80.10.10:FF:001164">
    <property type="entry name" value="GH01279p"/>
    <property type="match status" value="1"/>
</dbReference>
<dbReference type="SMART" id="SM00364">
    <property type="entry name" value="LRR_BAC"/>
    <property type="match status" value="3"/>
</dbReference>
<dbReference type="SUPFAM" id="SSF52058">
    <property type="entry name" value="L domain-like"/>
    <property type="match status" value="1"/>
</dbReference>
<dbReference type="InterPro" id="IPR003591">
    <property type="entry name" value="Leu-rich_rpt_typical-subtyp"/>
</dbReference>
<dbReference type="Pfam" id="PF13855">
    <property type="entry name" value="LRR_8"/>
    <property type="match status" value="4"/>
</dbReference>
<feature type="domain" description="Farnesoic acid O-methyl transferase" evidence="5">
    <location>
        <begin position="481"/>
        <end position="599"/>
    </location>
</feature>
<gene>
    <name evidence="6" type="ORF">PVAND_016492</name>
</gene>
<dbReference type="Gene3D" id="3.80.10.10">
    <property type="entry name" value="Ribonuclease Inhibitor"/>
    <property type="match status" value="3"/>
</dbReference>
<keyword evidence="1" id="KW-0433">Leucine-rich repeat</keyword>
<dbReference type="Pfam" id="PF12248">
    <property type="entry name" value="Methyltransf_FA"/>
    <property type="match status" value="1"/>
</dbReference>
<keyword evidence="7" id="KW-1185">Reference proteome</keyword>
<evidence type="ECO:0000256" key="4">
    <source>
        <dbReference type="SAM" id="SignalP"/>
    </source>
</evidence>
<evidence type="ECO:0000313" key="6">
    <source>
        <dbReference type="EMBL" id="KAG5668554.1"/>
    </source>
</evidence>
<evidence type="ECO:0000256" key="2">
    <source>
        <dbReference type="ARBA" id="ARBA00022729"/>
    </source>
</evidence>
<dbReference type="SMART" id="SM00369">
    <property type="entry name" value="LRR_TYP"/>
    <property type="match status" value="14"/>
</dbReference>
<dbReference type="PROSITE" id="PS51450">
    <property type="entry name" value="LRR"/>
    <property type="match status" value="1"/>
</dbReference>
<evidence type="ECO:0000313" key="7">
    <source>
        <dbReference type="Proteomes" id="UP001107558"/>
    </source>
</evidence>
<dbReference type="PANTHER" id="PTHR24373">
    <property type="entry name" value="SLIT RELATED LEUCINE-RICH REPEAT NEURONAL PROTEIN"/>
    <property type="match status" value="1"/>
</dbReference>
<organism evidence="6 7">
    <name type="scientific">Polypedilum vanderplanki</name>
    <name type="common">Sleeping chironomid midge</name>
    <dbReference type="NCBI Taxonomy" id="319348"/>
    <lineage>
        <taxon>Eukaryota</taxon>
        <taxon>Metazoa</taxon>
        <taxon>Ecdysozoa</taxon>
        <taxon>Arthropoda</taxon>
        <taxon>Hexapoda</taxon>
        <taxon>Insecta</taxon>
        <taxon>Pterygota</taxon>
        <taxon>Neoptera</taxon>
        <taxon>Endopterygota</taxon>
        <taxon>Diptera</taxon>
        <taxon>Nematocera</taxon>
        <taxon>Chironomoidea</taxon>
        <taxon>Chironomidae</taxon>
        <taxon>Chironominae</taxon>
        <taxon>Polypedilum</taxon>
        <taxon>Polypedilum</taxon>
    </lineage>
</organism>
<reference evidence="6" key="1">
    <citation type="submission" date="2021-03" db="EMBL/GenBank/DDBJ databases">
        <title>Chromosome level genome of the anhydrobiotic midge Polypedilum vanderplanki.</title>
        <authorList>
            <person name="Yoshida Y."/>
            <person name="Kikawada T."/>
            <person name="Gusev O."/>
        </authorList>
    </citation>
    <scope>NUCLEOTIDE SEQUENCE</scope>
    <source>
        <strain evidence="6">NIAS01</strain>
        <tissue evidence="6">Whole body or cell culture</tissue>
    </source>
</reference>
<dbReference type="InterPro" id="IPR032675">
    <property type="entry name" value="LRR_dom_sf"/>
</dbReference>
<proteinExistence type="predicted"/>
<comment type="caution">
    <text evidence="6">The sequence shown here is derived from an EMBL/GenBank/DDBJ whole genome shotgun (WGS) entry which is preliminary data.</text>
</comment>
<accession>A0A9J6BFR6</accession>
<protein>
    <recommendedName>
        <fullName evidence="5">Farnesoic acid O-methyl transferase domain-containing protein</fullName>
    </recommendedName>
</protein>
<dbReference type="InterPro" id="IPR022041">
    <property type="entry name" value="Methyltransf_FA"/>
</dbReference>
<dbReference type="Proteomes" id="UP001107558">
    <property type="component" value="Chromosome 4"/>
</dbReference>
<dbReference type="SMART" id="SM00365">
    <property type="entry name" value="LRR_SD22"/>
    <property type="match status" value="5"/>
</dbReference>